<dbReference type="PANTHER" id="PTHR23429:SF0">
    <property type="entry name" value="GLUCOSE-6-PHOSPHATE 1-DEHYDROGENASE"/>
    <property type="match status" value="1"/>
</dbReference>
<organism evidence="11 12">
    <name type="scientific">Nakamurella alba</name>
    <dbReference type="NCBI Taxonomy" id="2665158"/>
    <lineage>
        <taxon>Bacteria</taxon>
        <taxon>Bacillati</taxon>
        <taxon>Actinomycetota</taxon>
        <taxon>Actinomycetes</taxon>
        <taxon>Nakamurellales</taxon>
        <taxon>Nakamurellaceae</taxon>
        <taxon>Nakamurella</taxon>
    </lineage>
</organism>
<dbReference type="HAMAP" id="MF_00966">
    <property type="entry name" value="G6PD"/>
    <property type="match status" value="1"/>
</dbReference>
<dbReference type="Gene3D" id="3.30.360.10">
    <property type="entry name" value="Dihydrodipicolinate Reductase, domain 2"/>
    <property type="match status" value="1"/>
</dbReference>
<dbReference type="Gene3D" id="3.40.50.720">
    <property type="entry name" value="NAD(P)-binding Rossmann-like Domain"/>
    <property type="match status" value="1"/>
</dbReference>
<dbReference type="InterPro" id="IPR001282">
    <property type="entry name" value="G6P_DH"/>
</dbReference>
<dbReference type="InterPro" id="IPR036291">
    <property type="entry name" value="NAD(P)-bd_dom_sf"/>
</dbReference>
<comment type="caution">
    <text evidence="7">Lacks conserved residue(s) required for the propagation of feature annotation.</text>
</comment>
<dbReference type="RefSeq" id="WP_154769216.1">
    <property type="nucleotide sequence ID" value="NZ_WLYK01000005.1"/>
</dbReference>
<dbReference type="EC" id="1.1.1.49" evidence="7"/>
<dbReference type="GO" id="GO:0006006">
    <property type="term" value="P:glucose metabolic process"/>
    <property type="evidence" value="ECO:0007669"/>
    <property type="project" value="UniProtKB-KW"/>
</dbReference>
<feature type="binding site" evidence="7">
    <location>
        <position position="250"/>
    </location>
    <ligand>
        <name>substrate</name>
    </ligand>
</feature>
<evidence type="ECO:0000256" key="2">
    <source>
        <dbReference type="ARBA" id="ARBA00009975"/>
    </source>
</evidence>
<keyword evidence="4 7" id="KW-0521">NADP</keyword>
<feature type="binding site" evidence="7">
    <location>
        <position position="197"/>
    </location>
    <ligand>
        <name>substrate</name>
    </ligand>
</feature>
<comment type="caution">
    <text evidence="11">The sequence shown here is derived from an EMBL/GenBank/DDBJ whole genome shotgun (WGS) entry which is preliminary data.</text>
</comment>
<evidence type="ECO:0000256" key="8">
    <source>
        <dbReference type="SAM" id="MobiDB-lite"/>
    </source>
</evidence>
<dbReference type="Proteomes" id="UP000460221">
    <property type="component" value="Unassembled WGS sequence"/>
</dbReference>
<proteinExistence type="inferred from homology"/>
<feature type="binding site" evidence="7">
    <location>
        <position position="341"/>
    </location>
    <ligand>
        <name>substrate</name>
    </ligand>
</feature>
<evidence type="ECO:0000256" key="3">
    <source>
        <dbReference type="ARBA" id="ARBA00022526"/>
    </source>
</evidence>
<evidence type="ECO:0000256" key="6">
    <source>
        <dbReference type="ARBA" id="ARBA00023277"/>
    </source>
</evidence>
<dbReference type="PANTHER" id="PTHR23429">
    <property type="entry name" value="GLUCOSE-6-PHOSPHATE 1-DEHYDROGENASE G6PD"/>
    <property type="match status" value="1"/>
</dbReference>
<keyword evidence="5 7" id="KW-0560">Oxidoreductase</keyword>
<feature type="domain" description="Glucose-6-phosphate dehydrogenase C-terminal" evidence="10">
    <location>
        <begin position="205"/>
        <end position="473"/>
    </location>
</feature>
<feature type="binding site" evidence="7">
    <location>
        <position position="63"/>
    </location>
    <ligand>
        <name>NADP(+)</name>
        <dbReference type="ChEBI" id="CHEBI:58349"/>
    </ligand>
</feature>
<feature type="binding site" evidence="7">
    <location>
        <position position="163"/>
    </location>
    <ligand>
        <name>NADP(+)</name>
        <dbReference type="ChEBI" id="CHEBI:58349"/>
    </ligand>
</feature>
<comment type="function">
    <text evidence="7">Catalyzes the oxidation of glucose 6-phosphate to 6-phosphogluconolactone.</text>
</comment>
<evidence type="ECO:0000259" key="9">
    <source>
        <dbReference type="Pfam" id="PF00479"/>
    </source>
</evidence>
<protein>
    <recommendedName>
        <fullName evidence="7">Glucose-6-phosphate 1-dehydrogenase</fullName>
        <shortName evidence="7">G6PD</shortName>
        <ecNumber evidence="7">1.1.1.49</ecNumber>
    </recommendedName>
</protein>
<dbReference type="SUPFAM" id="SSF55347">
    <property type="entry name" value="Glyceraldehyde-3-phosphate dehydrogenase-like, C-terminal domain"/>
    <property type="match status" value="1"/>
</dbReference>
<name>A0A7K1FPJ5_9ACTN</name>
<dbReference type="PIRSF" id="PIRSF000110">
    <property type="entry name" value="G6PD"/>
    <property type="match status" value="1"/>
</dbReference>
<sequence length="484" mass="52689">MSTPEVTPVGPGPGTDEPDQEPTIFVLFGATGDLAHRMVLPAYYELYRRGLMPAHWVLIGNGRGDVSHEDFQGDVRGAVEGTGVQLDEQEWSAFAGRLRFAGGGFDDTDPGSLLDVIDTVRHQVGDNARYIHYLAVPPVAFGPLTDGLKAHDLLTRARVVYEKPYGTSPQSFQELDDRVHAAMDESQVYRIDHFLGKEATQDLHVLRFANTLVASIWNNRHVAQVQIDVPETLDVADRAAFYDATGAFRDMVATHLFQVAAEIAMEPPVSFSAADLQDARESVIAAFRPLRSEDVVFGQVEGYLDLPEVREGSTTETYAAARLWVDTDRWRDVPFVLRSGKQLAKSEQRVTLILKEPDGPLDGVPLHAGELSFSLAGDGEIELSLVLKKPGPGLDTVRQTMRLSLDDVPDSDPLPPYVALLHDVTLGDRSLFTTGAGLEQAWRAAAPIIDAPPTPIRYAVGSDGPAEGDALTDGIGWVAAQFDS</sequence>
<dbReference type="PROSITE" id="PS00069">
    <property type="entry name" value="G6P_DEHYDROGENASE"/>
    <property type="match status" value="1"/>
</dbReference>
<comment type="pathway">
    <text evidence="1 7">Carbohydrate degradation; pentose phosphate pathway; D-ribulose 5-phosphate from D-glucose 6-phosphate (oxidative stage): step 1/3.</text>
</comment>
<keyword evidence="3 7" id="KW-0313">Glucose metabolism</keyword>
<feature type="region of interest" description="Disordered" evidence="8">
    <location>
        <begin position="1"/>
        <end position="21"/>
    </location>
</feature>
<feature type="binding site" evidence="7">
    <location>
        <position position="231"/>
    </location>
    <ligand>
        <name>substrate</name>
    </ligand>
</feature>
<gene>
    <name evidence="7" type="primary">zwf</name>
    <name evidence="11" type="ORF">GIS00_15105</name>
</gene>
<evidence type="ECO:0000256" key="1">
    <source>
        <dbReference type="ARBA" id="ARBA00004937"/>
    </source>
</evidence>
<dbReference type="GO" id="GO:0009051">
    <property type="term" value="P:pentose-phosphate shunt, oxidative branch"/>
    <property type="evidence" value="ECO:0007669"/>
    <property type="project" value="TreeGrafter"/>
</dbReference>
<dbReference type="GO" id="GO:0050661">
    <property type="term" value="F:NADP binding"/>
    <property type="evidence" value="ECO:0007669"/>
    <property type="project" value="UniProtKB-UniRule"/>
</dbReference>
<dbReference type="Pfam" id="PF00479">
    <property type="entry name" value="G6PD_N"/>
    <property type="match status" value="1"/>
</dbReference>
<dbReference type="SUPFAM" id="SSF51735">
    <property type="entry name" value="NAD(P)-binding Rossmann-fold domains"/>
    <property type="match status" value="1"/>
</dbReference>
<dbReference type="PRINTS" id="PR00079">
    <property type="entry name" value="G6PDHDRGNASE"/>
</dbReference>
<feature type="active site" description="Proton acceptor" evidence="7">
    <location>
        <position position="255"/>
    </location>
</feature>
<dbReference type="AlphaFoldDB" id="A0A7K1FPJ5"/>
<keyword evidence="12" id="KW-1185">Reference proteome</keyword>
<dbReference type="UniPathway" id="UPA00115">
    <property type="reaction ID" value="UER00408"/>
</dbReference>
<reference evidence="11 12" key="1">
    <citation type="submission" date="2019-11" db="EMBL/GenBank/DDBJ databases">
        <authorList>
            <person name="Jiang L.-Q."/>
        </authorList>
    </citation>
    <scope>NUCLEOTIDE SEQUENCE [LARGE SCALE GENOMIC DNA]</scope>
    <source>
        <strain evidence="11 12">YIM 132087</strain>
    </source>
</reference>
<feature type="domain" description="Glucose-6-phosphate dehydrogenase NAD-binding" evidence="9">
    <location>
        <begin position="26"/>
        <end position="201"/>
    </location>
</feature>
<comment type="catalytic activity">
    <reaction evidence="7">
        <text>D-glucose 6-phosphate + NADP(+) = 6-phospho-D-glucono-1,5-lactone + NADPH + H(+)</text>
        <dbReference type="Rhea" id="RHEA:15841"/>
        <dbReference type="ChEBI" id="CHEBI:15378"/>
        <dbReference type="ChEBI" id="CHEBI:57783"/>
        <dbReference type="ChEBI" id="CHEBI:57955"/>
        <dbReference type="ChEBI" id="CHEBI:58349"/>
        <dbReference type="ChEBI" id="CHEBI:61548"/>
        <dbReference type="EC" id="1.1.1.49"/>
    </reaction>
</comment>
<evidence type="ECO:0000259" key="10">
    <source>
        <dbReference type="Pfam" id="PF02781"/>
    </source>
</evidence>
<evidence type="ECO:0000256" key="4">
    <source>
        <dbReference type="ARBA" id="ARBA00022857"/>
    </source>
</evidence>
<dbReference type="InterPro" id="IPR022675">
    <property type="entry name" value="G6P_DH_C"/>
</dbReference>
<dbReference type="GO" id="GO:0004345">
    <property type="term" value="F:glucose-6-phosphate dehydrogenase activity"/>
    <property type="evidence" value="ECO:0007669"/>
    <property type="project" value="UniProtKB-UniRule"/>
</dbReference>
<comment type="similarity">
    <text evidence="2 7">Belongs to the glucose-6-phosphate dehydrogenase family.</text>
</comment>
<feature type="binding site" evidence="7">
    <location>
        <position position="193"/>
    </location>
    <ligand>
        <name>substrate</name>
    </ligand>
</feature>
<dbReference type="Pfam" id="PF02781">
    <property type="entry name" value="G6PD_C"/>
    <property type="match status" value="1"/>
</dbReference>
<dbReference type="GO" id="GO:0005829">
    <property type="term" value="C:cytosol"/>
    <property type="evidence" value="ECO:0007669"/>
    <property type="project" value="TreeGrafter"/>
</dbReference>
<dbReference type="EMBL" id="WLYK01000005">
    <property type="protein sequence ID" value="MTD15269.1"/>
    <property type="molecule type" value="Genomic_DNA"/>
</dbReference>
<dbReference type="InterPro" id="IPR019796">
    <property type="entry name" value="G6P_DH_AS"/>
</dbReference>
<evidence type="ECO:0000313" key="12">
    <source>
        <dbReference type="Proteomes" id="UP000460221"/>
    </source>
</evidence>
<evidence type="ECO:0000256" key="5">
    <source>
        <dbReference type="ARBA" id="ARBA00023002"/>
    </source>
</evidence>
<evidence type="ECO:0000256" key="7">
    <source>
        <dbReference type="HAMAP-Rule" id="MF_00966"/>
    </source>
</evidence>
<evidence type="ECO:0000313" key="11">
    <source>
        <dbReference type="EMBL" id="MTD15269.1"/>
    </source>
</evidence>
<accession>A0A7K1FPJ5</accession>
<dbReference type="InterPro" id="IPR022674">
    <property type="entry name" value="G6P_DH_NAD-bd"/>
</dbReference>
<keyword evidence="6 7" id="KW-0119">Carbohydrate metabolism</keyword>